<dbReference type="GO" id="GO:0006646">
    <property type="term" value="P:phosphatidylethanolamine biosynthetic process"/>
    <property type="evidence" value="ECO:0007669"/>
    <property type="project" value="TreeGrafter"/>
</dbReference>
<evidence type="ECO:0000256" key="2">
    <source>
        <dbReference type="ARBA" id="ARBA00023264"/>
    </source>
</evidence>
<evidence type="ECO:0000256" key="4">
    <source>
        <dbReference type="ARBA" id="ARBA00038211"/>
    </source>
</evidence>
<evidence type="ECO:0000256" key="5">
    <source>
        <dbReference type="ARBA" id="ARBA00038874"/>
    </source>
</evidence>
<keyword evidence="7" id="KW-1185">Reference proteome</keyword>
<evidence type="ECO:0000256" key="1">
    <source>
        <dbReference type="ARBA" id="ARBA00023209"/>
    </source>
</evidence>
<evidence type="ECO:0000313" key="6">
    <source>
        <dbReference type="EMBL" id="RWS24442.1"/>
    </source>
</evidence>
<organism evidence="6 7">
    <name type="scientific">Leptotrombidium deliense</name>
    <dbReference type="NCBI Taxonomy" id="299467"/>
    <lineage>
        <taxon>Eukaryota</taxon>
        <taxon>Metazoa</taxon>
        <taxon>Ecdysozoa</taxon>
        <taxon>Arthropoda</taxon>
        <taxon>Chelicerata</taxon>
        <taxon>Arachnida</taxon>
        <taxon>Acari</taxon>
        <taxon>Acariformes</taxon>
        <taxon>Trombidiformes</taxon>
        <taxon>Prostigmata</taxon>
        <taxon>Anystina</taxon>
        <taxon>Parasitengona</taxon>
        <taxon>Trombiculoidea</taxon>
        <taxon>Trombiculidae</taxon>
        <taxon>Leptotrombidium</taxon>
    </lineage>
</organism>
<reference evidence="6 7" key="1">
    <citation type="journal article" date="2018" name="Gigascience">
        <title>Genomes of trombidid mites reveal novel predicted allergens and laterally-transferred genes associated with secondary metabolism.</title>
        <authorList>
            <person name="Dong X."/>
            <person name="Chaisiri K."/>
            <person name="Xia D."/>
            <person name="Armstrong S.D."/>
            <person name="Fang Y."/>
            <person name="Donnelly M.J."/>
            <person name="Kadowaki T."/>
            <person name="McGarry J.W."/>
            <person name="Darby A.C."/>
            <person name="Makepeace B.L."/>
        </authorList>
    </citation>
    <scope>NUCLEOTIDE SEQUENCE [LARGE SCALE GENOMIC DNA]</scope>
    <source>
        <strain evidence="6">UoL-UT</strain>
    </source>
</reference>
<keyword evidence="6" id="KW-0808">Transferase</keyword>
<dbReference type="VEuPathDB" id="VectorBase:LDEU007599"/>
<dbReference type="SUPFAM" id="SSF56112">
    <property type="entry name" value="Protein kinase-like (PK-like)"/>
    <property type="match status" value="1"/>
</dbReference>
<keyword evidence="6" id="KW-0418">Kinase</keyword>
<dbReference type="GO" id="GO:0004305">
    <property type="term" value="F:ethanolamine kinase activity"/>
    <property type="evidence" value="ECO:0007669"/>
    <property type="project" value="UniProtKB-EC"/>
</dbReference>
<sequence length="155" mass="18851">MLSDSDSPVVFCHNDILPANIIYDESEQEIKFIDYEYGCYNYQAFDIGNHFNEYAGIVDFDESYLPDKEHQIKWIREYLKFYRHFTENSNSTKIDECNVDKLYIQVNQFAACSHLLWGIWCLTQYQFSTHEFDYWQFGRQRLGLYFKYKEQFLKQ</sequence>
<comment type="similarity">
    <text evidence="4">Belongs to the choline/ethanolamine kinase family.</text>
</comment>
<dbReference type="EC" id="2.7.1.82" evidence="5"/>
<dbReference type="EMBL" id="NCKV01004876">
    <property type="protein sequence ID" value="RWS24442.1"/>
    <property type="molecule type" value="Genomic_DNA"/>
</dbReference>
<evidence type="ECO:0000256" key="3">
    <source>
        <dbReference type="ARBA" id="ARBA00037883"/>
    </source>
</evidence>
<protein>
    <recommendedName>
        <fullName evidence="5">ethanolamine kinase</fullName>
        <ecNumber evidence="5">2.7.1.82</ecNumber>
    </recommendedName>
</protein>
<dbReference type="PANTHER" id="PTHR22603">
    <property type="entry name" value="CHOLINE/ETHANOALAMINE KINASE"/>
    <property type="match status" value="1"/>
</dbReference>
<dbReference type="InterPro" id="IPR011009">
    <property type="entry name" value="Kinase-like_dom_sf"/>
</dbReference>
<accession>A0A443SAA0</accession>
<dbReference type="GO" id="GO:0005737">
    <property type="term" value="C:cytoplasm"/>
    <property type="evidence" value="ECO:0007669"/>
    <property type="project" value="TreeGrafter"/>
</dbReference>
<evidence type="ECO:0000313" key="7">
    <source>
        <dbReference type="Proteomes" id="UP000288716"/>
    </source>
</evidence>
<keyword evidence="1" id="KW-0443">Lipid metabolism</keyword>
<proteinExistence type="inferred from homology"/>
<dbReference type="AlphaFoldDB" id="A0A443SAA0"/>
<keyword evidence="2" id="KW-1208">Phospholipid metabolism</keyword>
<comment type="pathway">
    <text evidence="3">Phospholipid metabolism; phosphatidylethanolamine biosynthesis; phosphatidylethanolamine from ethanolamine: step 1/3.</text>
</comment>
<keyword evidence="1" id="KW-0594">Phospholipid biosynthesis</keyword>
<gene>
    <name evidence="6" type="ORF">B4U80_02685</name>
</gene>
<comment type="caution">
    <text evidence="6">The sequence shown here is derived from an EMBL/GenBank/DDBJ whole genome shotgun (WGS) entry which is preliminary data.</text>
</comment>
<dbReference type="Gene3D" id="3.90.1200.10">
    <property type="match status" value="1"/>
</dbReference>
<dbReference type="PANTHER" id="PTHR22603:SF66">
    <property type="entry name" value="ETHANOLAMINE KINASE"/>
    <property type="match status" value="1"/>
</dbReference>
<dbReference type="Pfam" id="PF01633">
    <property type="entry name" value="Choline_kinase"/>
    <property type="match status" value="1"/>
</dbReference>
<dbReference type="OrthoDB" id="10267235at2759"/>
<keyword evidence="1" id="KW-0444">Lipid biosynthesis</keyword>
<dbReference type="Proteomes" id="UP000288716">
    <property type="component" value="Unassembled WGS sequence"/>
</dbReference>
<dbReference type="STRING" id="299467.A0A443SAA0"/>
<name>A0A443SAA0_9ACAR</name>